<organism evidence="8">
    <name type="scientific">Naegleria gruberi</name>
    <name type="common">Amoeba</name>
    <dbReference type="NCBI Taxonomy" id="5762"/>
    <lineage>
        <taxon>Eukaryota</taxon>
        <taxon>Discoba</taxon>
        <taxon>Heterolobosea</taxon>
        <taxon>Tetramitia</taxon>
        <taxon>Eutetramitia</taxon>
        <taxon>Vahlkampfiidae</taxon>
        <taxon>Naegleria</taxon>
    </lineage>
</organism>
<dbReference type="RefSeq" id="XP_002680682.1">
    <property type="nucleotide sequence ID" value="XM_002680636.1"/>
</dbReference>
<dbReference type="SMART" id="SM00702">
    <property type="entry name" value="P4Hc"/>
    <property type="match status" value="1"/>
</dbReference>
<dbReference type="Pfam" id="PF13640">
    <property type="entry name" value="2OG-FeII_Oxy_3"/>
    <property type="match status" value="1"/>
</dbReference>
<feature type="domain" description="Fe2OG dioxygenase" evidence="6">
    <location>
        <begin position="138"/>
        <end position="244"/>
    </location>
</feature>
<dbReference type="InterPro" id="IPR044862">
    <property type="entry name" value="Pro_4_hyd_alph_FE2OG_OXY"/>
</dbReference>
<dbReference type="GO" id="GO:0005506">
    <property type="term" value="F:iron ion binding"/>
    <property type="evidence" value="ECO:0007669"/>
    <property type="project" value="InterPro"/>
</dbReference>
<evidence type="ECO:0000259" key="6">
    <source>
        <dbReference type="PROSITE" id="PS51471"/>
    </source>
</evidence>
<dbReference type="GeneID" id="8861504"/>
<dbReference type="PROSITE" id="PS51471">
    <property type="entry name" value="FE2OG_OXY"/>
    <property type="match status" value="1"/>
</dbReference>
<sequence length="244" mass="28695">MTRNILLTPGETIQINSQVFSVNLYSSSDQNNLNDEFQKSISGQVENTEFIQCKDHLFTIDNLLHADECREILRMEDSIYFTPISSEYPEEYRNSKRIVYNDKELSQRLWRRLKKFLVDCNFMKPYGLDTDGYWIPIGVNECLRLSKYEPGNYFKPHTDGQFLRNDNERSIYTLLIYLNDDFKGGETEFLQRVDPTEESITKFKHICAINPRMGSAAIFNHELYHQGCMVTSGIKYILRTEIMF</sequence>
<accession>D2V5F0</accession>
<dbReference type="GO" id="GO:0005783">
    <property type="term" value="C:endoplasmic reticulum"/>
    <property type="evidence" value="ECO:0007669"/>
    <property type="project" value="TreeGrafter"/>
</dbReference>
<comment type="cofactor">
    <cofactor evidence="1">
        <name>L-ascorbate</name>
        <dbReference type="ChEBI" id="CHEBI:38290"/>
    </cofactor>
</comment>
<dbReference type="InterPro" id="IPR005123">
    <property type="entry name" value="Oxoglu/Fe-dep_dioxygenase_dom"/>
</dbReference>
<keyword evidence="3" id="KW-0223">Dioxygenase</keyword>
<dbReference type="KEGG" id="ngr:NAEGRDRAFT_31169"/>
<evidence type="ECO:0000313" key="7">
    <source>
        <dbReference type="EMBL" id="EFC47938.1"/>
    </source>
</evidence>
<dbReference type="GO" id="GO:0031418">
    <property type="term" value="F:L-ascorbic acid binding"/>
    <property type="evidence" value="ECO:0007669"/>
    <property type="project" value="InterPro"/>
</dbReference>
<evidence type="ECO:0000256" key="4">
    <source>
        <dbReference type="ARBA" id="ARBA00023002"/>
    </source>
</evidence>
<keyword evidence="5" id="KW-0408">Iron</keyword>
<evidence type="ECO:0000256" key="5">
    <source>
        <dbReference type="ARBA" id="ARBA00023004"/>
    </source>
</evidence>
<dbReference type="VEuPathDB" id="AmoebaDB:NAEGRDRAFT_31169"/>
<evidence type="ECO:0000313" key="8">
    <source>
        <dbReference type="Proteomes" id="UP000006671"/>
    </source>
</evidence>
<gene>
    <name evidence="7" type="ORF">NAEGRDRAFT_31169</name>
</gene>
<dbReference type="InterPro" id="IPR006620">
    <property type="entry name" value="Pro_4_hyd_alph"/>
</dbReference>
<dbReference type="OrthoDB" id="69177at2759"/>
<dbReference type="Proteomes" id="UP000006671">
    <property type="component" value="Unassembled WGS sequence"/>
</dbReference>
<dbReference type="STRING" id="5762.D2V5F0"/>
<evidence type="ECO:0000256" key="1">
    <source>
        <dbReference type="ARBA" id="ARBA00001961"/>
    </source>
</evidence>
<keyword evidence="8" id="KW-1185">Reference proteome</keyword>
<keyword evidence="2" id="KW-0479">Metal-binding</keyword>
<dbReference type="InParanoid" id="D2V5F0"/>
<proteinExistence type="predicted"/>
<dbReference type="OMA" id="FKPHRDG"/>
<dbReference type="AlphaFoldDB" id="D2V5F0"/>
<dbReference type="PANTHER" id="PTHR10869">
    <property type="entry name" value="PROLYL 4-HYDROXYLASE ALPHA SUBUNIT"/>
    <property type="match status" value="1"/>
</dbReference>
<dbReference type="Gene3D" id="2.60.120.620">
    <property type="entry name" value="q2cbj1_9rhob like domain"/>
    <property type="match status" value="1"/>
</dbReference>
<name>D2V5F0_NAEGR</name>
<dbReference type="GO" id="GO:0004656">
    <property type="term" value="F:procollagen-proline 4-dioxygenase activity"/>
    <property type="evidence" value="ECO:0007669"/>
    <property type="project" value="TreeGrafter"/>
</dbReference>
<protein>
    <submittedName>
        <fullName evidence="7">Predicted protein</fullName>
    </submittedName>
</protein>
<evidence type="ECO:0000256" key="3">
    <source>
        <dbReference type="ARBA" id="ARBA00022964"/>
    </source>
</evidence>
<dbReference type="EMBL" id="GG738852">
    <property type="protein sequence ID" value="EFC47938.1"/>
    <property type="molecule type" value="Genomic_DNA"/>
</dbReference>
<dbReference type="InterPro" id="IPR045054">
    <property type="entry name" value="P4HA-like"/>
</dbReference>
<dbReference type="eggNOG" id="ENOG502S0DC">
    <property type="taxonomic scope" value="Eukaryota"/>
</dbReference>
<reference evidence="7 8" key="1">
    <citation type="journal article" date="2010" name="Cell">
        <title>The genome of Naegleria gruberi illuminates early eukaryotic versatility.</title>
        <authorList>
            <person name="Fritz-Laylin L.K."/>
            <person name="Prochnik S.E."/>
            <person name="Ginger M.L."/>
            <person name="Dacks J.B."/>
            <person name="Carpenter M.L."/>
            <person name="Field M.C."/>
            <person name="Kuo A."/>
            <person name="Paredez A."/>
            <person name="Chapman J."/>
            <person name="Pham J."/>
            <person name="Shu S."/>
            <person name="Neupane R."/>
            <person name="Cipriano M."/>
            <person name="Mancuso J."/>
            <person name="Tu H."/>
            <person name="Salamov A."/>
            <person name="Lindquist E."/>
            <person name="Shapiro H."/>
            <person name="Lucas S."/>
            <person name="Grigoriev I.V."/>
            <person name="Cande W.Z."/>
            <person name="Fulton C."/>
            <person name="Rokhsar D.S."/>
            <person name="Dawson S.C."/>
        </authorList>
    </citation>
    <scope>NUCLEOTIDE SEQUENCE [LARGE SCALE GENOMIC DNA]</scope>
    <source>
        <strain evidence="7 8">NEG-M</strain>
    </source>
</reference>
<feature type="non-terminal residue" evidence="7">
    <location>
        <position position="244"/>
    </location>
</feature>
<keyword evidence="4" id="KW-0560">Oxidoreductase</keyword>
<evidence type="ECO:0000256" key="2">
    <source>
        <dbReference type="ARBA" id="ARBA00022723"/>
    </source>
</evidence>
<dbReference type="PANTHER" id="PTHR10869:SF236">
    <property type="entry name" value="PROLYL 4-HYDROXYLASE ALPHA SUBUNIT DOMAIN-CONTAINING PROTEIN"/>
    <property type="match status" value="1"/>
</dbReference>